<reference evidence="7" key="1">
    <citation type="submission" date="2021-04" db="EMBL/GenBank/DDBJ databases">
        <authorList>
            <person name="Chebbi M.A.C M."/>
        </authorList>
    </citation>
    <scope>NUCLEOTIDE SEQUENCE</scope>
</reference>
<dbReference type="Proteomes" id="UP000786811">
    <property type="component" value="Unassembled WGS sequence"/>
</dbReference>
<accession>A0A8J2MU63</accession>
<comment type="subcellular location">
    <subcellularLocation>
        <location evidence="1">Nucleus</location>
    </subcellularLocation>
</comment>
<dbReference type="InterPro" id="IPR035500">
    <property type="entry name" value="NHR-like_dom_sf"/>
</dbReference>
<dbReference type="PROSITE" id="PS51843">
    <property type="entry name" value="NR_LBD"/>
    <property type="match status" value="1"/>
</dbReference>
<name>A0A8J2MU63_COTCN</name>
<dbReference type="SMART" id="SM00430">
    <property type="entry name" value="HOLI"/>
    <property type="match status" value="1"/>
</dbReference>
<feature type="compositionally biased region" description="Pro residues" evidence="5">
    <location>
        <begin position="317"/>
        <end position="338"/>
    </location>
</feature>
<dbReference type="GO" id="GO:0005634">
    <property type="term" value="C:nucleus"/>
    <property type="evidence" value="ECO:0007669"/>
    <property type="project" value="UniProtKB-SubCell"/>
</dbReference>
<dbReference type="GO" id="GO:0035259">
    <property type="term" value="F:nuclear glucocorticoid receptor binding"/>
    <property type="evidence" value="ECO:0007669"/>
    <property type="project" value="TreeGrafter"/>
</dbReference>
<dbReference type="PANTHER" id="PTHR24085:SF4">
    <property type="entry name" value="NUCLEAR HORMONE RECEPTOR HR38-RELATED"/>
    <property type="match status" value="1"/>
</dbReference>
<comment type="caution">
    <text evidence="7">The sequence shown here is derived from an EMBL/GenBank/DDBJ whole genome shotgun (WGS) entry which is preliminary data.</text>
</comment>
<feature type="region of interest" description="Disordered" evidence="5">
    <location>
        <begin position="152"/>
        <end position="178"/>
    </location>
</feature>
<evidence type="ECO:0000313" key="7">
    <source>
        <dbReference type="EMBL" id="CAG5095904.1"/>
    </source>
</evidence>
<dbReference type="PRINTS" id="PR00398">
    <property type="entry name" value="STRDHORMONER"/>
</dbReference>
<feature type="domain" description="NR LBD" evidence="6">
    <location>
        <begin position="460"/>
        <end position="695"/>
    </location>
</feature>
<feature type="region of interest" description="Disordered" evidence="5">
    <location>
        <begin position="229"/>
        <end position="341"/>
    </location>
</feature>
<feature type="region of interest" description="Disordered" evidence="5">
    <location>
        <begin position="39"/>
        <end position="62"/>
    </location>
</feature>
<proteinExistence type="predicted"/>
<dbReference type="InterPro" id="IPR003070">
    <property type="entry name" value="NR4A1-3"/>
</dbReference>
<dbReference type="Pfam" id="PF00104">
    <property type="entry name" value="Hormone_recep"/>
    <property type="match status" value="1"/>
</dbReference>
<sequence>MIDMDRTQYDKYYIDQWQLHTQSGGDDCDKEYTGHQLPVDISSEQNQHHHQRTSSSSSSTELICTDRGSATTAITTASTTTTGTAFTVASSMLLLQTQSPFGCSSFADFLSAPYTDPTDTGSLTEELEPFPELQLGNSQPVTATQDDITQSNLHHQMQSRSLPGDLQTDSLSPTPLPSFQETYTAHQRYTRQELQSLDIKMDDECFDALQYACADTPYTPEFAAAIPYHPQQQPQPQPQHHHHHHHHHQHQQQQQQQQSQQHHQQHPMMHHHQQQLPHQHQHHHRQENHHHQNIPPTLTPPPVAVPIQSVTAMANSPSPPSPSQPTPPPPPPPPPPPGYFSAITSNHSATMQSAGNLHQRDLSGAFTNVPMAAYGQGNIMSVSPVSMTSNVTGSNVHIGSTRSRAPMLQRSDSTSSGSNQESPKSCPSTSSNVVRTDSLKGRRGRLPSKPKSPQESPPSPPVTLITALVRAHVDTTPDVANLDYSQYHEPGVPAPLVTDAEKVQQFYNLLATSIDVIHNFAEKIPGFTDLLKEDQELLFQSASLELFILRLAYRTRVSDNTLTFCNGVVLSRTQCYRCFDEWLFNILKFCHVLHSVEIDVSAFACLCALTLVTDRYGLKEPQRVEDLQMRIVSSLRDHVTYNSEAQRKTQYLSHLLSKLPDLRSLAAQGLQRIFYLKVENLAPMPPLIESLFVNSIPY</sequence>
<dbReference type="GO" id="GO:0000978">
    <property type="term" value="F:RNA polymerase II cis-regulatory region sequence-specific DNA binding"/>
    <property type="evidence" value="ECO:0007669"/>
    <property type="project" value="TreeGrafter"/>
</dbReference>
<feature type="compositionally biased region" description="Polar residues" evidence="5">
    <location>
        <begin position="393"/>
        <end position="403"/>
    </location>
</feature>
<keyword evidence="2" id="KW-0805">Transcription regulation</keyword>
<dbReference type="PRINTS" id="PR01284">
    <property type="entry name" value="NUCLEARECPTR"/>
</dbReference>
<dbReference type="InterPro" id="IPR000536">
    <property type="entry name" value="Nucl_hrmn_rcpt_lig-bd"/>
</dbReference>
<dbReference type="GO" id="GO:0071376">
    <property type="term" value="P:cellular response to corticotropin-releasing hormone stimulus"/>
    <property type="evidence" value="ECO:0007669"/>
    <property type="project" value="TreeGrafter"/>
</dbReference>
<keyword evidence="8" id="KW-1185">Reference proteome</keyword>
<dbReference type="AlphaFoldDB" id="A0A8J2MU63"/>
<feature type="compositionally biased region" description="Basic residues" evidence="5">
    <location>
        <begin position="263"/>
        <end position="292"/>
    </location>
</feature>
<dbReference type="EMBL" id="CAJNRD030001121">
    <property type="protein sequence ID" value="CAG5095904.1"/>
    <property type="molecule type" value="Genomic_DNA"/>
</dbReference>
<evidence type="ECO:0000256" key="1">
    <source>
        <dbReference type="ARBA" id="ARBA00004123"/>
    </source>
</evidence>
<evidence type="ECO:0000256" key="5">
    <source>
        <dbReference type="SAM" id="MobiDB-lite"/>
    </source>
</evidence>
<dbReference type="PANTHER" id="PTHR24085">
    <property type="entry name" value="NUCLEAR HORMONE RECEPTOR"/>
    <property type="match status" value="1"/>
</dbReference>
<dbReference type="InterPro" id="IPR001723">
    <property type="entry name" value="Nuclear_hrmn_rcpt"/>
</dbReference>
<feature type="region of interest" description="Disordered" evidence="5">
    <location>
        <begin position="393"/>
        <end position="462"/>
    </location>
</feature>
<dbReference type="OrthoDB" id="5952118at2759"/>
<evidence type="ECO:0000256" key="4">
    <source>
        <dbReference type="ARBA" id="ARBA00023170"/>
    </source>
</evidence>
<evidence type="ECO:0000256" key="2">
    <source>
        <dbReference type="ARBA" id="ARBA00023015"/>
    </source>
</evidence>
<dbReference type="GO" id="GO:0005667">
    <property type="term" value="C:transcription regulator complex"/>
    <property type="evidence" value="ECO:0007669"/>
    <property type="project" value="TreeGrafter"/>
</dbReference>
<feature type="compositionally biased region" description="Low complexity" evidence="5">
    <location>
        <begin position="251"/>
        <end position="262"/>
    </location>
</feature>
<evidence type="ECO:0000313" key="8">
    <source>
        <dbReference type="Proteomes" id="UP000786811"/>
    </source>
</evidence>
<evidence type="ECO:0000256" key="3">
    <source>
        <dbReference type="ARBA" id="ARBA00023163"/>
    </source>
</evidence>
<feature type="compositionally biased region" description="Polar residues" evidence="5">
    <location>
        <begin position="410"/>
        <end position="435"/>
    </location>
</feature>
<dbReference type="GO" id="GO:0004879">
    <property type="term" value="F:nuclear receptor activity"/>
    <property type="evidence" value="ECO:0007669"/>
    <property type="project" value="InterPro"/>
</dbReference>
<evidence type="ECO:0000259" key="6">
    <source>
        <dbReference type="PROSITE" id="PS51843"/>
    </source>
</evidence>
<keyword evidence="3" id="KW-0804">Transcription</keyword>
<dbReference type="SUPFAM" id="SSF48508">
    <property type="entry name" value="Nuclear receptor ligand-binding domain"/>
    <property type="match status" value="1"/>
</dbReference>
<protein>
    <submittedName>
        <fullName evidence="7">Similar to Hr38: Probable nuclear hormone receptor HR38 (Drosophila melanogaster)</fullName>
    </submittedName>
</protein>
<gene>
    <name evidence="7" type="ORF">HICCMSTLAB_LOCUS7941</name>
</gene>
<feature type="compositionally biased region" description="Basic residues" evidence="5">
    <location>
        <begin position="239"/>
        <end position="250"/>
    </location>
</feature>
<organism evidence="7 8">
    <name type="scientific">Cotesia congregata</name>
    <name type="common">Parasitoid wasp</name>
    <name type="synonym">Apanteles congregatus</name>
    <dbReference type="NCBI Taxonomy" id="51543"/>
    <lineage>
        <taxon>Eukaryota</taxon>
        <taxon>Metazoa</taxon>
        <taxon>Ecdysozoa</taxon>
        <taxon>Arthropoda</taxon>
        <taxon>Hexapoda</taxon>
        <taxon>Insecta</taxon>
        <taxon>Pterygota</taxon>
        <taxon>Neoptera</taxon>
        <taxon>Endopterygota</taxon>
        <taxon>Hymenoptera</taxon>
        <taxon>Apocrita</taxon>
        <taxon>Ichneumonoidea</taxon>
        <taxon>Braconidae</taxon>
        <taxon>Microgastrinae</taxon>
        <taxon>Cotesia</taxon>
    </lineage>
</organism>
<keyword evidence="4 7" id="KW-0675">Receptor</keyword>
<dbReference type="SUPFAM" id="SSF101447">
    <property type="entry name" value="Formin homology 2 domain (FH2 domain)"/>
    <property type="match status" value="1"/>
</dbReference>
<dbReference type="Gene3D" id="1.10.565.10">
    <property type="entry name" value="Retinoid X Receptor"/>
    <property type="match status" value="1"/>
</dbReference>